<evidence type="ECO:0000313" key="2">
    <source>
        <dbReference type="EMBL" id="MBI1619219.1"/>
    </source>
</evidence>
<reference evidence="2 3" key="1">
    <citation type="submission" date="2020-10" db="EMBL/GenBank/DDBJ databases">
        <title>Aquamicrobium zhengzhouensis sp. nov., a exopolysaccharide producing bacterium isolated from farmland soil.</title>
        <authorList>
            <person name="Wang X."/>
        </authorList>
    </citation>
    <scope>NUCLEOTIDE SEQUENCE [LARGE SCALE GENOMIC DNA]</scope>
    <source>
        <strain evidence="3">cd-1</strain>
    </source>
</reference>
<dbReference type="CDD" id="cd03801">
    <property type="entry name" value="GT4_PimA-like"/>
    <property type="match status" value="1"/>
</dbReference>
<evidence type="ECO:0000259" key="1">
    <source>
        <dbReference type="Pfam" id="PF00534"/>
    </source>
</evidence>
<dbReference type="Pfam" id="PF00534">
    <property type="entry name" value="Glycos_transf_1"/>
    <property type="match status" value="1"/>
</dbReference>
<accession>A0ABS0S7F8</accession>
<dbReference type="Gene3D" id="3.40.50.2000">
    <property type="entry name" value="Glycogen Phosphorylase B"/>
    <property type="match status" value="1"/>
</dbReference>
<dbReference type="SUPFAM" id="SSF53756">
    <property type="entry name" value="UDP-Glycosyltransferase/glycogen phosphorylase"/>
    <property type="match status" value="1"/>
</dbReference>
<organism evidence="2 3">
    <name type="scientific">Aquamicrobium zhengzhouense</name>
    <dbReference type="NCBI Taxonomy" id="2781738"/>
    <lineage>
        <taxon>Bacteria</taxon>
        <taxon>Pseudomonadati</taxon>
        <taxon>Pseudomonadota</taxon>
        <taxon>Alphaproteobacteria</taxon>
        <taxon>Hyphomicrobiales</taxon>
        <taxon>Phyllobacteriaceae</taxon>
        <taxon>Aquamicrobium</taxon>
    </lineage>
</organism>
<dbReference type="PANTHER" id="PTHR12526:SF637">
    <property type="entry name" value="GLYCOSYLTRANSFERASE EPSF-RELATED"/>
    <property type="match status" value="1"/>
</dbReference>
<dbReference type="Proteomes" id="UP000601789">
    <property type="component" value="Unassembled WGS sequence"/>
</dbReference>
<protein>
    <submittedName>
        <fullName evidence="2">Glycosyltransferase family 4 protein</fullName>
    </submittedName>
</protein>
<proteinExistence type="predicted"/>
<dbReference type="InterPro" id="IPR001296">
    <property type="entry name" value="Glyco_trans_1"/>
</dbReference>
<comment type="caution">
    <text evidence="2">The sequence shown here is derived from an EMBL/GenBank/DDBJ whole genome shotgun (WGS) entry which is preliminary data.</text>
</comment>
<sequence length="354" mass="39070">MIIVIAPIPPPLDGASSVSKDVVNLLTEERIAHRVFTMSPALGGGRAIYHVSRLARYLRACLGVATARRSDQIYLSLAGGWGQVYDLAVVALARLRGLNVHFHHHNFTYVDRRAATFSAIIFAAGERQFHYALCERMKELLEQQYPAIKNVSVISNEAWWPIATDIPPSEAPLRRIGFIANITREKGVLNFLDLIRELRARGSNIEGWIAGPCTDKRLLSDVLARAEFLGGVEYRGPVYGSERDAFFREIDLLVFPTAYPNEAEPLVVLEAQRLGVPVAASDRGCIASMLGSAPGLLLDRDGREIASLADKIIMLSENPTQMAHLRQSVRSLLRGRTAENSAARSAFLFALGRR</sequence>
<dbReference type="RefSeq" id="WP_198473346.1">
    <property type="nucleotide sequence ID" value="NZ_JADGMQ010000001.1"/>
</dbReference>
<evidence type="ECO:0000313" key="3">
    <source>
        <dbReference type="Proteomes" id="UP000601789"/>
    </source>
</evidence>
<gene>
    <name evidence="2" type="ORF">IOD40_00870</name>
</gene>
<feature type="domain" description="Glycosyl transferase family 1" evidence="1">
    <location>
        <begin position="175"/>
        <end position="328"/>
    </location>
</feature>
<keyword evidence="3" id="KW-1185">Reference proteome</keyword>
<dbReference type="EMBL" id="JADGMQ010000001">
    <property type="protein sequence ID" value="MBI1619219.1"/>
    <property type="molecule type" value="Genomic_DNA"/>
</dbReference>
<dbReference type="PANTHER" id="PTHR12526">
    <property type="entry name" value="GLYCOSYLTRANSFERASE"/>
    <property type="match status" value="1"/>
</dbReference>
<name>A0ABS0S7F8_9HYPH</name>